<dbReference type="Proteomes" id="UP001236585">
    <property type="component" value="Chromosome"/>
</dbReference>
<proteinExistence type="predicted"/>
<dbReference type="GO" id="GO:0006508">
    <property type="term" value="P:proteolysis"/>
    <property type="evidence" value="ECO:0007669"/>
    <property type="project" value="UniProtKB-KW"/>
</dbReference>
<reference evidence="3 4" key="1">
    <citation type="journal article" date="2023" name="Microbiol. Resour. Announc.">
        <title>Complete Genome Sequence of Mycobacterium wuenschmanii, a novel Nontuberculous Mycobacterium Isolated from a captive population of Amazon Milk Frogs.</title>
        <authorList>
            <person name="Hicks J."/>
            <person name="Zeineldin M."/>
            <person name="Ward H."/>
            <person name="Wuenschmann A."/>
            <person name="Camp P."/>
            <person name="Farrell D."/>
            <person name="Lehman K."/>
            <person name="Thacker T."/>
            <person name="Cuthbert E."/>
        </authorList>
    </citation>
    <scope>NUCLEOTIDE SEQUENCE [LARGE SCALE GENOMIC DNA]</scope>
    <source>
        <strain evidence="3 4">Wuenschmanii</strain>
    </source>
</reference>
<evidence type="ECO:0000259" key="2">
    <source>
        <dbReference type="Pfam" id="PF20729"/>
    </source>
</evidence>
<dbReference type="EMBL" id="CP126981">
    <property type="protein sequence ID" value="WIM88644.1"/>
    <property type="molecule type" value="Genomic_DNA"/>
</dbReference>
<dbReference type="InterPro" id="IPR048054">
    <property type="entry name" value="PecA_C"/>
</dbReference>
<organism evidence="3 4">
    <name type="scientific">Candidatus Mycobacterium wuenschmannii</name>
    <dbReference type="NCBI Taxonomy" id="3027808"/>
    <lineage>
        <taxon>Bacteria</taxon>
        <taxon>Bacillati</taxon>
        <taxon>Actinomycetota</taxon>
        <taxon>Actinomycetes</taxon>
        <taxon>Mycobacteriales</taxon>
        <taxon>Mycobacteriaceae</taxon>
        <taxon>Mycobacterium</taxon>
    </lineage>
</organism>
<dbReference type="RefSeq" id="WP_285188935.1">
    <property type="nucleotide sequence ID" value="NZ_CP126981.1"/>
</dbReference>
<dbReference type="Pfam" id="PF20729">
    <property type="entry name" value="PE-PGRS_C"/>
    <property type="match status" value="1"/>
</dbReference>
<feature type="chain" id="PRO_5046134031" evidence="1">
    <location>
        <begin position="32"/>
        <end position="412"/>
    </location>
</feature>
<name>A0ABY8W4E9_9MYCO</name>
<sequence>MAGRNGKKKAAAGLGLIGTGASVFFAAAALATGSAVTAAPARADFDALIDPIIQPILASFTDSLALFDPAAAVDLTNWADTFLSSLNSTFDSLLPSLDSAAAASSTGALPTVDALTGGTLGLSLLEGTEPAVKATIDGGTSVPLLVDTGSSGLVIPYTDLGSNYFSQIEALFSLGTPTGISESGYSGGVDYLYLTYSHVPVDYLGADGATALSTDGPVNVEIYSWDPSNIFSYFSNDAFQNFLSGNEVDGILGIGENTAGPTTTPFLDYGGVYVNIPGGELVVGGGNPIPDAFSTSGDPVSKVLESVNGGTAVTVTNNIDSGGVFGTIPSSLATNGSIAPGTEITVTNTAGQELYSYTVGTTNVSDTATPHFISNAPTVISGTSIDSGVLPFLTHGVYLDYAADKTYFEPLT</sequence>
<feature type="domain" description="PE cleavage protein A C-terminal" evidence="2">
    <location>
        <begin position="120"/>
        <end position="403"/>
    </location>
</feature>
<dbReference type="InterPro" id="IPR021109">
    <property type="entry name" value="Peptidase_aspartic_dom_sf"/>
</dbReference>
<keyword evidence="1" id="KW-0732">Signal</keyword>
<gene>
    <name evidence="3" type="ORF">PT015_03880</name>
</gene>
<keyword evidence="3" id="KW-0378">Hydrolase</keyword>
<evidence type="ECO:0000313" key="3">
    <source>
        <dbReference type="EMBL" id="WIM88644.1"/>
    </source>
</evidence>
<protein>
    <submittedName>
        <fullName evidence="3">PecA family PE domain-processing aspartic protease</fullName>
    </submittedName>
</protein>
<dbReference type="NCBIfam" id="NF038019">
    <property type="entry name" value="PE_process_PecA"/>
    <property type="match status" value="1"/>
</dbReference>
<evidence type="ECO:0000256" key="1">
    <source>
        <dbReference type="SAM" id="SignalP"/>
    </source>
</evidence>
<keyword evidence="4" id="KW-1185">Reference proteome</keyword>
<feature type="signal peptide" evidence="1">
    <location>
        <begin position="1"/>
        <end position="31"/>
    </location>
</feature>
<accession>A0ABY8W4E9</accession>
<dbReference type="Gene3D" id="2.40.70.10">
    <property type="entry name" value="Acid Proteases"/>
    <property type="match status" value="1"/>
</dbReference>
<keyword evidence="3" id="KW-0645">Protease</keyword>
<dbReference type="GO" id="GO:0008233">
    <property type="term" value="F:peptidase activity"/>
    <property type="evidence" value="ECO:0007669"/>
    <property type="project" value="UniProtKB-KW"/>
</dbReference>
<evidence type="ECO:0000313" key="4">
    <source>
        <dbReference type="Proteomes" id="UP001236585"/>
    </source>
</evidence>